<organism evidence="1 2">
    <name type="scientific">Bacteroides fragilis 3_1_12</name>
    <dbReference type="NCBI Taxonomy" id="457424"/>
    <lineage>
        <taxon>Bacteria</taxon>
        <taxon>Pseudomonadati</taxon>
        <taxon>Bacteroidota</taxon>
        <taxon>Bacteroidia</taxon>
        <taxon>Bacteroidales</taxon>
        <taxon>Bacteroidaceae</taxon>
        <taxon>Bacteroides</taxon>
    </lineage>
</organism>
<proteinExistence type="predicted"/>
<gene>
    <name evidence="1" type="ORF">BFAG_03310</name>
</gene>
<evidence type="ECO:0000313" key="2">
    <source>
        <dbReference type="Proteomes" id="UP000005101"/>
    </source>
</evidence>
<accession>A0ABN0BNZ8</accession>
<keyword evidence="2" id="KW-1185">Reference proteome</keyword>
<name>A0ABN0BNZ8_BACFG</name>
<protein>
    <submittedName>
        <fullName evidence="1">Uncharacterized protein</fullName>
    </submittedName>
</protein>
<dbReference type="EMBL" id="EQ973215">
    <property type="protein sequence ID" value="EFR54612.1"/>
    <property type="molecule type" value="Genomic_DNA"/>
</dbReference>
<sequence length="111" mass="12797">MDTAAQHEAGKFSTGVRQKADRQKYMVIMIQFVKDIIFAWRFKRAVRKANKLSRLFGMKYLVISLNGGLKVVPKQTIRELVARHRFRKGVTVADIEKRALYIADGRRTPCS</sequence>
<reference evidence="1 2" key="1">
    <citation type="submission" date="2008-12" db="EMBL/GenBank/DDBJ databases">
        <title>Annotation of Bacteroides fragilis strain 3_1_12.</title>
        <authorList>
            <consortium name="The Broad Institute Genome Sequencing Platform"/>
            <person name="Ward D."/>
            <person name="Young S.K."/>
            <person name="Kodira C.D."/>
            <person name="Zeng Q."/>
            <person name="Koehrsen M."/>
            <person name="Alvarado L."/>
            <person name="Berlin A."/>
            <person name="Borenstein D."/>
            <person name="Chen Z."/>
            <person name="Engels R."/>
            <person name="Freedman E."/>
            <person name="Gellesch M."/>
            <person name="Goldberg J."/>
            <person name="Griggs A."/>
            <person name="Gujja S."/>
            <person name="Heiman D."/>
            <person name="Hepburn T."/>
            <person name="Howarth C."/>
            <person name="Jen D."/>
            <person name="Larson L."/>
            <person name="Lewis B."/>
            <person name="Mehta T."/>
            <person name="Park D."/>
            <person name="Pearson M."/>
            <person name="Roberts A."/>
            <person name="Saif S."/>
            <person name="Shea T."/>
            <person name="Shenoy N."/>
            <person name="Sisk P."/>
            <person name="Stolte C."/>
            <person name="Sykes S."/>
            <person name="Walk T."/>
            <person name="White J."/>
            <person name="Yandava C."/>
            <person name="Allen-Vercoe E."/>
            <person name="Strauss J."/>
            <person name="Ambrose C."/>
            <person name="Lander E."/>
            <person name="Nusbaum C."/>
            <person name="Galagan J."/>
            <person name="Birren B."/>
        </authorList>
    </citation>
    <scope>NUCLEOTIDE SEQUENCE [LARGE SCALE GENOMIC DNA]</scope>
    <source>
        <strain evidence="1 2">3_1_12</strain>
    </source>
</reference>
<evidence type="ECO:0000313" key="1">
    <source>
        <dbReference type="EMBL" id="EFR54612.1"/>
    </source>
</evidence>
<dbReference type="Proteomes" id="UP000005101">
    <property type="component" value="Unassembled WGS sequence"/>
</dbReference>